<proteinExistence type="predicted"/>
<dbReference type="EMBL" id="CAXAMN010015557">
    <property type="protein sequence ID" value="CAK9046072.1"/>
    <property type="molecule type" value="Genomic_DNA"/>
</dbReference>
<feature type="compositionally biased region" description="Acidic residues" evidence="1">
    <location>
        <begin position="204"/>
        <end position="224"/>
    </location>
</feature>
<evidence type="ECO:0000313" key="3">
    <source>
        <dbReference type="Proteomes" id="UP001642484"/>
    </source>
</evidence>
<reference evidence="2 3" key="1">
    <citation type="submission" date="2024-02" db="EMBL/GenBank/DDBJ databases">
        <authorList>
            <person name="Chen Y."/>
            <person name="Shah S."/>
            <person name="Dougan E. K."/>
            <person name="Thang M."/>
            <person name="Chan C."/>
        </authorList>
    </citation>
    <scope>NUCLEOTIDE SEQUENCE [LARGE SCALE GENOMIC DNA]</scope>
</reference>
<feature type="region of interest" description="Disordered" evidence="1">
    <location>
        <begin position="161"/>
        <end position="232"/>
    </location>
</feature>
<sequence length="611" mass="69135">MAGKPKGILKNAMKKGSKPVQKGNLKAKPLKKGKLCKRNLSRLQKMSLSEKIAAINEDHSDEEEAAEALKKAMTPAEQQSLWQKHQGFLKKNPDEKKVHEKRGKLEKGHAAALWLLKKSDRGSRFLHCKEAVDTDQTWSKQEKWASKKEFLQLMEDTASFMKESKVKKGRSTSKGVEYDPDEQEEEAFASLWGADGHGGVLDKDQEEDDLQEEEEEEEEQPPEETLEKVMKRAKRARDACSSQLDDLEEVLEKAKSRLSKSAREDTEKKLQALKKAQLHLKNVLAKKPSLEVLKPALEEPRAVEAAQPSNFATKLLSLWAHGKVSAAEVQRLSHLANLDGCTHPEIALLASAGNYGEQPGNCHRALLRSFCQKVSVAEPFLHACKSFDPKTSKDCIEEIAVFMPHLHFSTLAVAYPEAFEKIFQVSQLSDFWEEALARHDDRLEIQEVYKEQKTSCRLTNLVLKMFTNPQSPWKDWAFLSTKGAEGKHLAPALLKVCKNLLDGSREEHFHMITCLQCMCEVVQIWDEAGLFLTKSEYKKAWQKAQQCMSEYQWLEAWSKDNDRKITLAKGSPGEALQKGIAMPQHLGKGMSLRKDACFIHCQVHWLAKACL</sequence>
<feature type="region of interest" description="Disordered" evidence="1">
    <location>
        <begin position="1"/>
        <end position="33"/>
    </location>
</feature>
<organism evidence="2 3">
    <name type="scientific">Durusdinium trenchii</name>
    <dbReference type="NCBI Taxonomy" id="1381693"/>
    <lineage>
        <taxon>Eukaryota</taxon>
        <taxon>Sar</taxon>
        <taxon>Alveolata</taxon>
        <taxon>Dinophyceae</taxon>
        <taxon>Suessiales</taxon>
        <taxon>Symbiodiniaceae</taxon>
        <taxon>Durusdinium</taxon>
    </lineage>
</organism>
<dbReference type="Proteomes" id="UP001642484">
    <property type="component" value="Unassembled WGS sequence"/>
</dbReference>
<evidence type="ECO:0000256" key="1">
    <source>
        <dbReference type="SAM" id="MobiDB-lite"/>
    </source>
</evidence>
<comment type="caution">
    <text evidence="2">The sequence shown here is derived from an EMBL/GenBank/DDBJ whole genome shotgun (WGS) entry which is preliminary data.</text>
</comment>
<keyword evidence="3" id="KW-1185">Reference proteome</keyword>
<protein>
    <submittedName>
        <fullName evidence="2">Uncharacterized protein</fullName>
    </submittedName>
</protein>
<accession>A0ABP0M5W2</accession>
<feature type="compositionally biased region" description="Acidic residues" evidence="1">
    <location>
        <begin position="178"/>
        <end position="187"/>
    </location>
</feature>
<evidence type="ECO:0000313" key="2">
    <source>
        <dbReference type="EMBL" id="CAK9046072.1"/>
    </source>
</evidence>
<gene>
    <name evidence="2" type="ORF">CCMP2556_LOCUS23979</name>
</gene>
<name>A0ABP0M5W2_9DINO</name>